<dbReference type="Gene3D" id="1.20.120.520">
    <property type="entry name" value="nmb1532 protein domain like"/>
    <property type="match status" value="1"/>
</dbReference>
<dbReference type="Proteomes" id="UP000198820">
    <property type="component" value="Unassembled WGS sequence"/>
</dbReference>
<gene>
    <name evidence="1" type="ORF">SAMN05421540_104145</name>
</gene>
<organism evidence="1 2">
    <name type="scientific">Psychroflexus halocasei</name>
    <dbReference type="NCBI Taxonomy" id="908615"/>
    <lineage>
        <taxon>Bacteria</taxon>
        <taxon>Pseudomonadati</taxon>
        <taxon>Bacteroidota</taxon>
        <taxon>Flavobacteriia</taxon>
        <taxon>Flavobacteriales</taxon>
        <taxon>Flavobacteriaceae</taxon>
        <taxon>Psychroflexus</taxon>
    </lineage>
</organism>
<proteinExistence type="predicted"/>
<evidence type="ECO:0000313" key="2">
    <source>
        <dbReference type="Proteomes" id="UP000198820"/>
    </source>
</evidence>
<dbReference type="EMBL" id="FNQF01000004">
    <property type="protein sequence ID" value="SEA25230.1"/>
    <property type="molecule type" value="Genomic_DNA"/>
</dbReference>
<evidence type="ECO:0000313" key="1">
    <source>
        <dbReference type="EMBL" id="SEA25230.1"/>
    </source>
</evidence>
<accession>A0A1H3ZNF1</accession>
<evidence type="ECO:0008006" key="3">
    <source>
        <dbReference type="Google" id="ProtNLM"/>
    </source>
</evidence>
<dbReference type="AlphaFoldDB" id="A0A1H3ZNF1"/>
<keyword evidence="2" id="KW-1185">Reference proteome</keyword>
<sequence length="154" mass="18491">MSKPKPIKRHSALIPFSREHHHSLLLGWKIKMGFSKDIAPERIKKYTDWFFKNHILEHFEEEEKYIFPILGNNHPMVKKALADHQRLISLFNEKENIEASLKSIKEELEAHIRYEERELFKAIQSDATPEELQKIEDIHNEIKFEENTTDQFWL</sequence>
<name>A0A1H3ZNF1_9FLAO</name>
<protein>
    <recommendedName>
        <fullName evidence="3">Hemerythrin HHE cation binding domain-containing protein</fullName>
    </recommendedName>
</protein>
<reference evidence="1 2" key="1">
    <citation type="submission" date="2016-10" db="EMBL/GenBank/DDBJ databases">
        <authorList>
            <person name="de Groot N.N."/>
        </authorList>
    </citation>
    <scope>NUCLEOTIDE SEQUENCE [LARGE SCALE GENOMIC DNA]</scope>
    <source>
        <strain evidence="1 2">DSM 23581</strain>
    </source>
</reference>
<dbReference type="RefSeq" id="WP_093241715.1">
    <property type="nucleotide sequence ID" value="NZ_FNQF01000004.1"/>
</dbReference>
<dbReference type="STRING" id="908615.SAMN05421540_104145"/>